<dbReference type="GO" id="GO:0008270">
    <property type="term" value="F:zinc ion binding"/>
    <property type="evidence" value="ECO:0007669"/>
    <property type="project" value="InterPro"/>
</dbReference>
<dbReference type="PROSITE" id="PS00059">
    <property type="entry name" value="ADH_ZINC"/>
    <property type="match status" value="1"/>
</dbReference>
<keyword evidence="12" id="KW-1185">Reference proteome</keyword>
<dbReference type="PANTHER" id="PTHR47926:SF440">
    <property type="entry name" value="REPEAT-CONTAINING PROTEIN, PUTATIVE-RELATED"/>
    <property type="match status" value="1"/>
</dbReference>
<evidence type="ECO:0000256" key="4">
    <source>
        <dbReference type="ARBA" id="ARBA00022737"/>
    </source>
</evidence>
<evidence type="ECO:0000256" key="6">
    <source>
        <dbReference type="ARBA" id="ARBA00023002"/>
    </source>
</evidence>
<feature type="repeat" description="PPR" evidence="8">
    <location>
        <begin position="182"/>
        <end position="216"/>
    </location>
</feature>
<dbReference type="SUPFAM" id="SSF50129">
    <property type="entry name" value="GroES-like"/>
    <property type="match status" value="1"/>
</dbReference>
<dbReference type="InterPro" id="IPR045306">
    <property type="entry name" value="SDH-like"/>
</dbReference>
<dbReference type="InterPro" id="IPR011990">
    <property type="entry name" value="TPR-like_helical_dom_sf"/>
</dbReference>
<comment type="cofactor">
    <cofactor evidence="1 9">
        <name>Zn(2+)</name>
        <dbReference type="ChEBI" id="CHEBI:29105"/>
    </cofactor>
</comment>
<dbReference type="Pfam" id="PF20431">
    <property type="entry name" value="E_motif"/>
    <property type="match status" value="1"/>
</dbReference>
<keyword evidence="3 9" id="KW-0479">Metal-binding</keyword>
<keyword evidence="4" id="KW-0677">Repeat</keyword>
<comment type="similarity">
    <text evidence="2 9">Belongs to the zinc-containing alcohol dehydrogenase family.</text>
</comment>
<dbReference type="InterPro" id="IPR036291">
    <property type="entry name" value="NAD(P)-bd_dom_sf"/>
</dbReference>
<dbReference type="NCBIfam" id="TIGR00756">
    <property type="entry name" value="PPR"/>
    <property type="match status" value="7"/>
</dbReference>
<evidence type="ECO:0000259" key="10">
    <source>
        <dbReference type="SMART" id="SM00829"/>
    </source>
</evidence>
<dbReference type="GO" id="GO:0009451">
    <property type="term" value="P:RNA modification"/>
    <property type="evidence" value="ECO:0007669"/>
    <property type="project" value="InterPro"/>
</dbReference>
<dbReference type="STRING" id="3750.A0A498JJB3"/>
<feature type="repeat" description="PPR" evidence="8">
    <location>
        <begin position="81"/>
        <end position="115"/>
    </location>
</feature>
<feature type="repeat" description="PPR" evidence="8">
    <location>
        <begin position="415"/>
        <end position="449"/>
    </location>
</feature>
<comment type="caution">
    <text evidence="11">The sequence shown here is derived from an EMBL/GenBank/DDBJ whole genome shotgun (WGS) entry which is preliminary data.</text>
</comment>
<dbReference type="AlphaFoldDB" id="A0A498JJB3"/>
<evidence type="ECO:0000256" key="9">
    <source>
        <dbReference type="RuleBase" id="RU361277"/>
    </source>
</evidence>
<feature type="repeat" description="PPR" evidence="8">
    <location>
        <begin position="252"/>
        <end position="282"/>
    </location>
</feature>
<feature type="repeat" description="PPR" evidence="8">
    <location>
        <begin position="283"/>
        <end position="317"/>
    </location>
</feature>
<dbReference type="Gene3D" id="3.90.180.10">
    <property type="entry name" value="Medium-chain alcohol dehydrogenases, catalytic domain"/>
    <property type="match status" value="1"/>
</dbReference>
<dbReference type="Pfam" id="PF13041">
    <property type="entry name" value="PPR_2"/>
    <property type="match status" value="2"/>
</dbReference>
<dbReference type="FunFam" id="1.25.40.10:FF:000348">
    <property type="entry name" value="Pentatricopeptide repeat-containing protein chloroplastic"/>
    <property type="match status" value="1"/>
</dbReference>
<keyword evidence="6" id="KW-0560">Oxidoreductase</keyword>
<keyword evidence="7" id="KW-0520">NAD</keyword>
<sequence length="952" mass="104802">MKLARLITRHFTTSTVVQKSERVAAGPITLSSIKELHAHLIRTHLHKDPSSPVSEVTRVYALSPPHLNKAHLVFDQIERPSFLVWNHMIRGLSQSEKPGEAIHMYNRMYLQGLAGNHVTFIFVFKACGRASDVGNGKRVHGHALKLGFESYLFVSNALILMYAYCGGLGLAQKLFDGMCQRDLVSWNSLICGYSQCNRFKEVLGLFEAMRAGNVTADAVTMVKVILACNYLGEWEFADSVVQYIEENHVRIDVYLGNTMIDMYGRRGLANLAWEVFDQMRERNIVSWNAMITGYAKVGNLVNARKLFNEMPKRNVVSWTSMITCYSQANQHTEAVSLFQEMMAADVRPDEITIASVLSACARVGSLDVGEAVHNYIKKHGVKTDIYVGNTLIDMYCKCGLVEKAMEVFQWMEKKDAVSWTSVISGLAVNGFADSALEFFSQMLREGVRPTHGTFVGILLACTHAGLVEKGLEYFESMEKIHGLMPEMKHYGCVVDLLSRSGKLEKAYEFIQNMPVVPHVVVWRILLSACKVHGNVALAESVTAKLVELDPSNSGNYILSSSTYAGSDRWDDALRMRELMGESKVQKPFGRTSKKMGKGGKAAEPENMGAWLLGVNNIKIQPFKLPSVGPNDVRVRVKAVGICGSDVHYFKTMKCADFEVKEPMVIGHECAGIVEEIGGEVKHLALGDRVAVEPGISCARCQQCKGGRYNLCPDMKFFATPPVHGSLANQIVHPADLCFKLPENVSLEEGAMCEPLSVGVHACRRANVGPESTVLIIGAGPIGLVSVLAARAFGSPRIVIVDMDDQRLAMAKSLGANDTVKVSTKMEDLDDEIAQIKIAMKSDVDVSFDCVGFNKTMSTALGATRPGGKVCLVGMGHGTMTVPLTPAAAREVDVVGIFRYKNTWPLCLEFLRSGRIDVKPLITHRFGFNQKEVEEAFETSARGGNAIKVMFIL</sequence>
<reference evidence="11 12" key="1">
    <citation type="submission" date="2018-10" db="EMBL/GenBank/DDBJ databases">
        <title>A high-quality apple genome assembly.</title>
        <authorList>
            <person name="Hu J."/>
        </authorList>
    </citation>
    <scope>NUCLEOTIDE SEQUENCE [LARGE SCALE GENOMIC DNA]</scope>
    <source>
        <strain evidence="12">cv. HFTH1</strain>
        <tissue evidence="11">Young leaf</tissue>
    </source>
</reference>
<dbReference type="InterPro" id="IPR020843">
    <property type="entry name" value="ER"/>
</dbReference>
<keyword evidence="5 9" id="KW-0862">Zinc</keyword>
<dbReference type="FunFam" id="1.25.40.10:FF:000090">
    <property type="entry name" value="Pentatricopeptide repeat-containing protein, chloroplastic"/>
    <property type="match status" value="1"/>
</dbReference>
<dbReference type="Pfam" id="PF12854">
    <property type="entry name" value="PPR_1"/>
    <property type="match status" value="2"/>
</dbReference>
<dbReference type="EMBL" id="RDQH01000333">
    <property type="protein sequence ID" value="RXH94987.1"/>
    <property type="molecule type" value="Genomic_DNA"/>
</dbReference>
<gene>
    <name evidence="11" type="ORF">DVH24_024671</name>
</gene>
<dbReference type="CDD" id="cd05285">
    <property type="entry name" value="sorbitol_DH"/>
    <property type="match status" value="1"/>
</dbReference>
<dbReference type="Pfam" id="PF01535">
    <property type="entry name" value="PPR"/>
    <property type="match status" value="4"/>
</dbReference>
<evidence type="ECO:0000256" key="1">
    <source>
        <dbReference type="ARBA" id="ARBA00001947"/>
    </source>
</evidence>
<proteinExistence type="inferred from homology"/>
<dbReference type="GO" id="GO:0003723">
    <property type="term" value="F:RNA binding"/>
    <property type="evidence" value="ECO:0007669"/>
    <property type="project" value="InterPro"/>
</dbReference>
<dbReference type="InterPro" id="IPR013149">
    <property type="entry name" value="ADH-like_C"/>
</dbReference>
<dbReference type="SUPFAM" id="SSF51735">
    <property type="entry name" value="NAD(P)-binding Rossmann-fold domains"/>
    <property type="match status" value="1"/>
</dbReference>
<dbReference type="Gene3D" id="1.25.40.10">
    <property type="entry name" value="Tetratricopeptide repeat domain"/>
    <property type="match status" value="5"/>
</dbReference>
<protein>
    <recommendedName>
        <fullName evidence="10">Enoyl reductase (ER) domain-containing protein</fullName>
    </recommendedName>
</protein>
<dbReference type="Pfam" id="PF08240">
    <property type="entry name" value="ADH_N"/>
    <property type="match status" value="1"/>
</dbReference>
<dbReference type="InterPro" id="IPR002885">
    <property type="entry name" value="PPR_rpt"/>
</dbReference>
<dbReference type="Pfam" id="PF00107">
    <property type="entry name" value="ADH_zinc_N"/>
    <property type="match status" value="1"/>
</dbReference>
<dbReference type="InterPro" id="IPR046960">
    <property type="entry name" value="PPR_At4g14850-like_plant"/>
</dbReference>
<feature type="repeat" description="PPR" evidence="8">
    <location>
        <begin position="349"/>
        <end position="383"/>
    </location>
</feature>
<dbReference type="InterPro" id="IPR046848">
    <property type="entry name" value="E_motif"/>
</dbReference>
<dbReference type="Gene3D" id="3.40.50.720">
    <property type="entry name" value="NAD(P)-binding Rossmann-like Domain"/>
    <property type="match status" value="1"/>
</dbReference>
<dbReference type="GO" id="GO:0016616">
    <property type="term" value="F:oxidoreductase activity, acting on the CH-OH group of donors, NAD or NADP as acceptor"/>
    <property type="evidence" value="ECO:0007669"/>
    <property type="project" value="InterPro"/>
</dbReference>
<evidence type="ECO:0000313" key="11">
    <source>
        <dbReference type="EMBL" id="RXH94987.1"/>
    </source>
</evidence>
<organism evidence="11 12">
    <name type="scientific">Malus domestica</name>
    <name type="common">Apple</name>
    <name type="synonym">Pyrus malus</name>
    <dbReference type="NCBI Taxonomy" id="3750"/>
    <lineage>
        <taxon>Eukaryota</taxon>
        <taxon>Viridiplantae</taxon>
        <taxon>Streptophyta</taxon>
        <taxon>Embryophyta</taxon>
        <taxon>Tracheophyta</taxon>
        <taxon>Spermatophyta</taxon>
        <taxon>Magnoliopsida</taxon>
        <taxon>eudicotyledons</taxon>
        <taxon>Gunneridae</taxon>
        <taxon>Pentapetalae</taxon>
        <taxon>rosids</taxon>
        <taxon>fabids</taxon>
        <taxon>Rosales</taxon>
        <taxon>Rosaceae</taxon>
        <taxon>Amygdaloideae</taxon>
        <taxon>Maleae</taxon>
        <taxon>Malus</taxon>
    </lineage>
</organism>
<dbReference type="FunFam" id="3.40.50.720:FF:000068">
    <property type="entry name" value="Sorbitol dehydrogenase"/>
    <property type="match status" value="1"/>
</dbReference>
<evidence type="ECO:0000256" key="7">
    <source>
        <dbReference type="ARBA" id="ARBA00023027"/>
    </source>
</evidence>
<evidence type="ECO:0000256" key="2">
    <source>
        <dbReference type="ARBA" id="ARBA00008072"/>
    </source>
</evidence>
<dbReference type="FunFam" id="1.25.40.10:FF:000427">
    <property type="entry name" value="Pentatricopeptide repeat-containing protein chloroplastic"/>
    <property type="match status" value="1"/>
</dbReference>
<name>A0A498JJB3_MALDO</name>
<accession>A0A498JJB3</accession>
<feature type="domain" description="Enoyl reductase (ER)" evidence="10">
    <location>
        <begin position="613"/>
        <end position="950"/>
    </location>
</feature>
<evidence type="ECO:0000256" key="5">
    <source>
        <dbReference type="ARBA" id="ARBA00022833"/>
    </source>
</evidence>
<dbReference type="SMART" id="SM00829">
    <property type="entry name" value="PKS_ER"/>
    <property type="match status" value="1"/>
</dbReference>
<feature type="repeat" description="PPR" evidence="8">
    <location>
        <begin position="384"/>
        <end position="414"/>
    </location>
</feature>
<dbReference type="InterPro" id="IPR002328">
    <property type="entry name" value="ADH_Zn_CS"/>
</dbReference>
<dbReference type="Proteomes" id="UP000290289">
    <property type="component" value="Chromosome 7"/>
</dbReference>
<evidence type="ECO:0000256" key="3">
    <source>
        <dbReference type="ARBA" id="ARBA00022723"/>
    </source>
</evidence>
<dbReference type="PANTHER" id="PTHR47926">
    <property type="entry name" value="PENTATRICOPEPTIDE REPEAT-CONTAINING PROTEIN"/>
    <property type="match status" value="1"/>
</dbReference>
<evidence type="ECO:0000256" key="8">
    <source>
        <dbReference type="PROSITE-ProRule" id="PRU00708"/>
    </source>
</evidence>
<dbReference type="InterPro" id="IPR011032">
    <property type="entry name" value="GroES-like_sf"/>
</dbReference>
<evidence type="ECO:0000313" key="12">
    <source>
        <dbReference type="Proteomes" id="UP000290289"/>
    </source>
</evidence>
<dbReference type="PROSITE" id="PS51375">
    <property type="entry name" value="PPR"/>
    <property type="match status" value="7"/>
</dbReference>
<dbReference type="InterPro" id="IPR013154">
    <property type="entry name" value="ADH-like_N"/>
</dbReference>